<gene>
    <name evidence="3" type="ORF">HD842_000204</name>
</gene>
<reference evidence="3 4" key="1">
    <citation type="submission" date="2020-08" db="EMBL/GenBank/DDBJ databases">
        <title>The Agave Microbiome: Exploring the role of microbial communities in plant adaptations to desert environments.</title>
        <authorList>
            <person name="Partida-Martinez L.P."/>
        </authorList>
    </citation>
    <scope>NUCLEOTIDE SEQUENCE [LARGE SCALE GENOMIC DNA]</scope>
    <source>
        <strain evidence="3 4">AT3.2</strain>
    </source>
</reference>
<protein>
    <submittedName>
        <fullName evidence="3">Fumarylpyruvate hydrolase</fullName>
        <ecNumber evidence="3">3.7.1.20</ecNumber>
    </submittedName>
</protein>
<evidence type="ECO:0000256" key="1">
    <source>
        <dbReference type="ARBA" id="ARBA00022723"/>
    </source>
</evidence>
<dbReference type="RefSeq" id="WP_183549804.1">
    <property type="nucleotide sequence ID" value="NZ_JACHBX010000001.1"/>
</dbReference>
<evidence type="ECO:0000313" key="4">
    <source>
        <dbReference type="Proteomes" id="UP000540787"/>
    </source>
</evidence>
<dbReference type="InterPro" id="IPR011234">
    <property type="entry name" value="Fumarylacetoacetase-like_C"/>
</dbReference>
<dbReference type="PANTHER" id="PTHR11820">
    <property type="entry name" value="ACYLPYRUVASE"/>
    <property type="match status" value="1"/>
</dbReference>
<comment type="caution">
    <text evidence="3">The sequence shown here is derived from an EMBL/GenBank/DDBJ whole genome shotgun (WGS) entry which is preliminary data.</text>
</comment>
<dbReference type="EMBL" id="JACHBX010000001">
    <property type="protein sequence ID" value="MBB6132093.1"/>
    <property type="molecule type" value="Genomic_DNA"/>
</dbReference>
<feature type="domain" description="Fumarylacetoacetase-like C-terminal" evidence="2">
    <location>
        <begin position="28"/>
        <end position="227"/>
    </location>
</feature>
<dbReference type="PANTHER" id="PTHR11820:SF90">
    <property type="entry name" value="FLUTATHIONE S-TRANSFERASE"/>
    <property type="match status" value="1"/>
</dbReference>
<accession>A0A7W9WWW5</accession>
<dbReference type="GO" id="GO:0018773">
    <property type="term" value="F:acetylpyruvate hydrolase activity"/>
    <property type="evidence" value="ECO:0007669"/>
    <property type="project" value="TreeGrafter"/>
</dbReference>
<sequence length="231" mass="24483">MTEFVITAPETASVAVAGSSARFPVRRVFCVGRNYAAHAREMGSDPNREPPFFFTKPADAVVPASGAVPYPPSTNDMHHEIELVVALKAGGKDIDAAQALDLVWGYGVGLDLTRRDLQAVAKDAGRPWDMAKGFDASAPCSPLHPVSDVGHPAQARIWLEVNGTLRQEGNLDEMIWPIADVIASLSRLVTLAPGDLIYSGTPSGVGALQPGDQVRGGVDGVDTFELTIALR</sequence>
<dbReference type="Gene3D" id="3.90.850.10">
    <property type="entry name" value="Fumarylacetoacetase-like, C-terminal domain"/>
    <property type="match status" value="1"/>
</dbReference>
<dbReference type="GO" id="GO:0034545">
    <property type="term" value="F:fumarylpyruvate hydrolase activity"/>
    <property type="evidence" value="ECO:0007669"/>
    <property type="project" value="UniProtKB-EC"/>
</dbReference>
<dbReference type="Proteomes" id="UP000540787">
    <property type="component" value="Unassembled WGS sequence"/>
</dbReference>
<proteinExistence type="predicted"/>
<dbReference type="SUPFAM" id="SSF56529">
    <property type="entry name" value="FAH"/>
    <property type="match status" value="1"/>
</dbReference>
<keyword evidence="3" id="KW-0378">Hydrolase</keyword>
<evidence type="ECO:0000259" key="2">
    <source>
        <dbReference type="Pfam" id="PF01557"/>
    </source>
</evidence>
<keyword evidence="1" id="KW-0479">Metal-binding</keyword>
<dbReference type="GO" id="GO:0046872">
    <property type="term" value="F:metal ion binding"/>
    <property type="evidence" value="ECO:0007669"/>
    <property type="project" value="UniProtKB-KW"/>
</dbReference>
<keyword evidence="3" id="KW-0670">Pyruvate</keyword>
<organism evidence="3 4">
    <name type="scientific">Massilia aurea</name>
    <dbReference type="NCBI Taxonomy" id="373040"/>
    <lineage>
        <taxon>Bacteria</taxon>
        <taxon>Pseudomonadati</taxon>
        <taxon>Pseudomonadota</taxon>
        <taxon>Betaproteobacteria</taxon>
        <taxon>Burkholderiales</taxon>
        <taxon>Oxalobacteraceae</taxon>
        <taxon>Telluria group</taxon>
        <taxon>Massilia</taxon>
    </lineage>
</organism>
<dbReference type="InterPro" id="IPR036663">
    <property type="entry name" value="Fumarylacetoacetase_C_sf"/>
</dbReference>
<keyword evidence="4" id="KW-1185">Reference proteome</keyword>
<evidence type="ECO:0000313" key="3">
    <source>
        <dbReference type="EMBL" id="MBB6132093.1"/>
    </source>
</evidence>
<name>A0A7W9WWW5_9BURK</name>
<dbReference type="EC" id="3.7.1.20" evidence="3"/>
<dbReference type="AlphaFoldDB" id="A0A7W9WWW5"/>
<dbReference type="Pfam" id="PF01557">
    <property type="entry name" value="FAA_hydrolase"/>
    <property type="match status" value="1"/>
</dbReference>